<gene>
    <name evidence="4" type="ORF">NBH00_06015</name>
</gene>
<keyword evidence="2" id="KW-0732">Signal</keyword>
<reference evidence="4 5" key="1">
    <citation type="submission" date="2022-06" db="EMBL/GenBank/DDBJ databases">
        <title>Paraconexibacter antarcticus.</title>
        <authorList>
            <person name="Kim C.S."/>
        </authorList>
    </citation>
    <scope>NUCLEOTIDE SEQUENCE [LARGE SCALE GENOMIC DNA]</scope>
    <source>
        <strain evidence="4 5">02-257</strain>
    </source>
</reference>
<proteinExistence type="predicted"/>
<dbReference type="Pfam" id="PF09084">
    <property type="entry name" value="NMT1"/>
    <property type="match status" value="1"/>
</dbReference>
<feature type="domain" description="SsuA/THI5-like" evidence="3">
    <location>
        <begin position="47"/>
        <end position="259"/>
    </location>
</feature>
<feature type="compositionally biased region" description="Polar residues" evidence="1">
    <location>
        <begin position="340"/>
        <end position="351"/>
    </location>
</feature>
<dbReference type="Proteomes" id="UP001056035">
    <property type="component" value="Chromosome"/>
</dbReference>
<dbReference type="PANTHER" id="PTHR31528:SF3">
    <property type="entry name" value="THIAMINE BIOSYNTHESIS PROTEIN HI_0357-RELATED"/>
    <property type="match status" value="1"/>
</dbReference>
<organism evidence="4 5">
    <name type="scientific">Paraconexibacter antarcticus</name>
    <dbReference type="NCBI Taxonomy" id="2949664"/>
    <lineage>
        <taxon>Bacteria</taxon>
        <taxon>Bacillati</taxon>
        <taxon>Actinomycetota</taxon>
        <taxon>Thermoleophilia</taxon>
        <taxon>Solirubrobacterales</taxon>
        <taxon>Paraconexibacteraceae</taxon>
        <taxon>Paraconexibacter</taxon>
    </lineage>
</organism>
<evidence type="ECO:0000313" key="4">
    <source>
        <dbReference type="EMBL" id="UTI65767.1"/>
    </source>
</evidence>
<name>A0ABY5DY81_9ACTN</name>
<dbReference type="Gene3D" id="3.40.190.10">
    <property type="entry name" value="Periplasmic binding protein-like II"/>
    <property type="match status" value="2"/>
</dbReference>
<dbReference type="InterPro" id="IPR015168">
    <property type="entry name" value="SsuA/THI5"/>
</dbReference>
<dbReference type="PROSITE" id="PS51257">
    <property type="entry name" value="PROKAR_LIPOPROTEIN"/>
    <property type="match status" value="1"/>
</dbReference>
<dbReference type="EMBL" id="CP098502">
    <property type="protein sequence ID" value="UTI65767.1"/>
    <property type="molecule type" value="Genomic_DNA"/>
</dbReference>
<keyword evidence="5" id="KW-1185">Reference proteome</keyword>
<evidence type="ECO:0000256" key="2">
    <source>
        <dbReference type="SAM" id="SignalP"/>
    </source>
</evidence>
<sequence>MIRRPLLAVMACAVLPLGLAACGKKQDNLSATPPMQKLTLMLDYFPNADHAPIYAALARGDFRRAGLDVTIRTPSDPALPLKLVAAGKADLAISYEPELFLARDKNLPVMGVGALVDKPLTSIISLPSAKIAGPADLKGKKVGTAGIPYQSAYLQTILDRAAIPPADVKEVGVGFNLVPSLLSKKVDAVLGGFWNYEGIQLARAKKHPRIIRMENAGVPTYDELVFVATEQTVRKRGELIRRFMQALQAGARAVRADPAAGVDPLVAASKDLDRGLQLAAVKATLPVFFPAKPSQPYGYMDPEEWKAYGTWMQQNKLLKHPPLSSTLTNEFLPGEGGQPSEDSTPGASSTP</sequence>
<evidence type="ECO:0000256" key="1">
    <source>
        <dbReference type="SAM" id="MobiDB-lite"/>
    </source>
</evidence>
<evidence type="ECO:0000313" key="5">
    <source>
        <dbReference type="Proteomes" id="UP001056035"/>
    </source>
</evidence>
<dbReference type="InterPro" id="IPR027939">
    <property type="entry name" value="NMT1/THI5"/>
</dbReference>
<accession>A0ABY5DY81</accession>
<feature type="region of interest" description="Disordered" evidence="1">
    <location>
        <begin position="321"/>
        <end position="351"/>
    </location>
</feature>
<feature type="chain" id="PRO_5045267894" evidence="2">
    <location>
        <begin position="21"/>
        <end position="351"/>
    </location>
</feature>
<dbReference type="SUPFAM" id="SSF53850">
    <property type="entry name" value="Periplasmic binding protein-like II"/>
    <property type="match status" value="1"/>
</dbReference>
<evidence type="ECO:0000259" key="3">
    <source>
        <dbReference type="Pfam" id="PF09084"/>
    </source>
</evidence>
<protein>
    <submittedName>
        <fullName evidence="4">ABC transporter substrate-binding protein</fullName>
    </submittedName>
</protein>
<dbReference type="PANTHER" id="PTHR31528">
    <property type="entry name" value="4-AMINO-5-HYDROXYMETHYL-2-METHYLPYRIMIDINE PHOSPHATE SYNTHASE THI11-RELATED"/>
    <property type="match status" value="1"/>
</dbReference>
<dbReference type="RefSeq" id="WP_254572445.1">
    <property type="nucleotide sequence ID" value="NZ_CP098502.1"/>
</dbReference>
<feature type="signal peptide" evidence="2">
    <location>
        <begin position="1"/>
        <end position="20"/>
    </location>
</feature>